<name>A0ABZ1I9Y2_9PSEU</name>
<dbReference type="InterPro" id="IPR011008">
    <property type="entry name" value="Dimeric_a/b-barrel"/>
</dbReference>
<keyword evidence="2" id="KW-0349">Heme</keyword>
<accession>A0ABZ1I9Y2</accession>
<dbReference type="EMBL" id="CP142149">
    <property type="protein sequence ID" value="WSE30804.1"/>
    <property type="molecule type" value="Genomic_DNA"/>
</dbReference>
<keyword evidence="3" id="KW-0479">Metal-binding</keyword>
<protein>
    <submittedName>
        <fullName evidence="6">Group II truncated hemoglobin</fullName>
    </submittedName>
</protein>
<proteinExistence type="predicted"/>
<reference evidence="6 7" key="1">
    <citation type="journal article" date="2015" name="Int. J. Syst. Evol. Microbiol.">
        <title>Amycolatopsis rhabdoformis sp. nov., an actinomycete isolated from a tropical forest soil.</title>
        <authorList>
            <person name="Souza W.R."/>
            <person name="Silva R.E."/>
            <person name="Goodfellow M."/>
            <person name="Busarakam K."/>
            <person name="Figueiro F.S."/>
            <person name="Ferreira D."/>
            <person name="Rodrigues-Filho E."/>
            <person name="Moraes L.A.B."/>
            <person name="Zucchi T.D."/>
        </authorList>
    </citation>
    <scope>NUCLEOTIDE SEQUENCE [LARGE SCALE GENOMIC DNA]</scope>
    <source>
        <strain evidence="6 7">NCIMB 14900</strain>
    </source>
</reference>
<evidence type="ECO:0000256" key="2">
    <source>
        <dbReference type="ARBA" id="ARBA00022617"/>
    </source>
</evidence>
<evidence type="ECO:0000259" key="5">
    <source>
        <dbReference type="Pfam" id="PF03992"/>
    </source>
</evidence>
<evidence type="ECO:0000256" key="1">
    <source>
        <dbReference type="ARBA" id="ARBA00022448"/>
    </source>
</evidence>
<keyword evidence="4" id="KW-0408">Iron</keyword>
<dbReference type="Gene3D" id="1.10.490.10">
    <property type="entry name" value="Globins"/>
    <property type="match status" value="1"/>
</dbReference>
<evidence type="ECO:0000256" key="4">
    <source>
        <dbReference type="ARBA" id="ARBA00023004"/>
    </source>
</evidence>
<evidence type="ECO:0000313" key="6">
    <source>
        <dbReference type="EMBL" id="WSE30804.1"/>
    </source>
</evidence>
<dbReference type="InterPro" id="IPR009050">
    <property type="entry name" value="Globin-like_sf"/>
</dbReference>
<dbReference type="Pfam" id="PF03992">
    <property type="entry name" value="ABM"/>
    <property type="match status" value="1"/>
</dbReference>
<dbReference type="CDD" id="cd14775">
    <property type="entry name" value="TrHb2_O-like"/>
    <property type="match status" value="1"/>
</dbReference>
<gene>
    <name evidence="6" type="ORF">VSH64_01440</name>
</gene>
<evidence type="ECO:0000256" key="3">
    <source>
        <dbReference type="ARBA" id="ARBA00022723"/>
    </source>
</evidence>
<dbReference type="Pfam" id="PF01152">
    <property type="entry name" value="Bac_globin"/>
    <property type="match status" value="1"/>
</dbReference>
<feature type="domain" description="ABM" evidence="5">
    <location>
        <begin position="1"/>
        <end position="61"/>
    </location>
</feature>
<evidence type="ECO:0000313" key="7">
    <source>
        <dbReference type="Proteomes" id="UP001330812"/>
    </source>
</evidence>
<dbReference type="RefSeq" id="WP_326569747.1">
    <property type="nucleotide sequence ID" value="NZ_CP142149.1"/>
</dbReference>
<dbReference type="InterPro" id="IPR007138">
    <property type="entry name" value="ABM_dom"/>
</dbReference>
<dbReference type="Gene3D" id="3.30.70.100">
    <property type="match status" value="1"/>
</dbReference>
<sequence length="235" mass="26059">MTVHHLRYTIPAERAAAFEAACAEAASALEKTPQFLGHDLSRRVDDPTRYLLTIRWTSVEHPPFTALADFAGDLDESHHWTPVGGEPPTLYDWAGGAPALVRLLRVFYDHVLQDPLLEPVFRGMDAHHPDHVAVWLGEVLGGPADYSAHHGGHPHMIGRHLGRAITEEQRRRWVSLLLDAADETGLPADPEFRASFAGYVEWGSRLAVVFSAPGAEASDEPVPHWDWVKPPWQAS</sequence>
<keyword evidence="1" id="KW-0813">Transport</keyword>
<dbReference type="SUPFAM" id="SSF54909">
    <property type="entry name" value="Dimeric alpha+beta barrel"/>
    <property type="match status" value="1"/>
</dbReference>
<dbReference type="Proteomes" id="UP001330812">
    <property type="component" value="Chromosome"/>
</dbReference>
<dbReference type="InterPro" id="IPR001486">
    <property type="entry name" value="Hemoglobin_trunc"/>
</dbReference>
<keyword evidence="7" id="KW-1185">Reference proteome</keyword>
<organism evidence="6 7">
    <name type="scientific">Amycolatopsis rhabdoformis</name>
    <dbReference type="NCBI Taxonomy" id="1448059"/>
    <lineage>
        <taxon>Bacteria</taxon>
        <taxon>Bacillati</taxon>
        <taxon>Actinomycetota</taxon>
        <taxon>Actinomycetes</taxon>
        <taxon>Pseudonocardiales</taxon>
        <taxon>Pseudonocardiaceae</taxon>
        <taxon>Amycolatopsis</taxon>
    </lineage>
</organism>
<dbReference type="InterPro" id="IPR012292">
    <property type="entry name" value="Globin/Proto"/>
</dbReference>
<dbReference type="SUPFAM" id="SSF46458">
    <property type="entry name" value="Globin-like"/>
    <property type="match status" value="1"/>
</dbReference>